<gene>
    <name evidence="7" type="ORF">ACFQ35_00860</name>
</gene>
<reference evidence="8" key="1">
    <citation type="journal article" date="2019" name="Int. J. Syst. Evol. Microbiol.">
        <title>The Global Catalogue of Microorganisms (GCM) 10K type strain sequencing project: providing services to taxonomists for standard genome sequencing and annotation.</title>
        <authorList>
            <consortium name="The Broad Institute Genomics Platform"/>
            <consortium name="The Broad Institute Genome Sequencing Center for Infectious Disease"/>
            <person name="Wu L."/>
            <person name="Ma J."/>
        </authorList>
    </citation>
    <scope>NUCLEOTIDE SEQUENCE [LARGE SCALE GENOMIC DNA]</scope>
    <source>
        <strain evidence="8">CCUG 49584</strain>
    </source>
</reference>
<keyword evidence="8" id="KW-1185">Reference proteome</keyword>
<evidence type="ECO:0000313" key="7">
    <source>
        <dbReference type="EMBL" id="MFD1225741.1"/>
    </source>
</evidence>
<dbReference type="Gene3D" id="1.20.120.1810">
    <property type="match status" value="1"/>
</dbReference>
<dbReference type="SUPFAM" id="SSF88946">
    <property type="entry name" value="Sigma2 domain of RNA polymerase sigma factors"/>
    <property type="match status" value="1"/>
</dbReference>
<evidence type="ECO:0000256" key="5">
    <source>
        <dbReference type="ARBA" id="ARBA00023163"/>
    </source>
</evidence>
<evidence type="ECO:0000256" key="2">
    <source>
        <dbReference type="ARBA" id="ARBA00023015"/>
    </source>
</evidence>
<dbReference type="NCBIfam" id="TIGR02937">
    <property type="entry name" value="sigma70-ECF"/>
    <property type="match status" value="1"/>
</dbReference>
<dbReference type="RefSeq" id="WP_289387730.1">
    <property type="nucleotide sequence ID" value="NZ_JAUCBM010000006.1"/>
</dbReference>
<dbReference type="CDD" id="cd06171">
    <property type="entry name" value="Sigma70_r4"/>
    <property type="match status" value="1"/>
</dbReference>
<evidence type="ECO:0000256" key="3">
    <source>
        <dbReference type="ARBA" id="ARBA00023082"/>
    </source>
</evidence>
<keyword evidence="3" id="KW-0731">Sigma factor</keyword>
<dbReference type="InterPro" id="IPR013325">
    <property type="entry name" value="RNA_pol_sigma_r2"/>
</dbReference>
<evidence type="ECO:0000256" key="4">
    <source>
        <dbReference type="ARBA" id="ARBA00023125"/>
    </source>
</evidence>
<dbReference type="SUPFAM" id="SSF88659">
    <property type="entry name" value="Sigma3 and sigma4 domains of RNA polymerase sigma factors"/>
    <property type="match status" value="1"/>
</dbReference>
<dbReference type="InterPro" id="IPR050813">
    <property type="entry name" value="Sigma-70_Factor"/>
</dbReference>
<dbReference type="Pfam" id="PF04542">
    <property type="entry name" value="Sigma70_r2"/>
    <property type="match status" value="1"/>
</dbReference>
<feature type="domain" description="RNA polymerase sigma-70" evidence="6">
    <location>
        <begin position="83"/>
        <end position="96"/>
    </location>
</feature>
<protein>
    <submittedName>
        <fullName evidence="7">RNA polymerase factor sigma-32</fullName>
        <ecNumber evidence="7">2.7.7.6</ecNumber>
    </submittedName>
</protein>
<dbReference type="GO" id="GO:0003899">
    <property type="term" value="F:DNA-directed RNA polymerase activity"/>
    <property type="evidence" value="ECO:0007669"/>
    <property type="project" value="UniProtKB-EC"/>
</dbReference>
<dbReference type="InterPro" id="IPR014284">
    <property type="entry name" value="RNA_pol_sigma-70_dom"/>
</dbReference>
<dbReference type="PANTHER" id="PTHR30376">
    <property type="entry name" value="SIGMA FACTOR RPOH HEAT SHOCK RELATED"/>
    <property type="match status" value="1"/>
</dbReference>
<dbReference type="Pfam" id="PF04545">
    <property type="entry name" value="Sigma70_r4"/>
    <property type="match status" value="1"/>
</dbReference>
<dbReference type="PANTHER" id="PTHR30376:SF3">
    <property type="entry name" value="RNA POLYMERASE SIGMA FACTOR RPOH"/>
    <property type="match status" value="1"/>
</dbReference>
<dbReference type="InterPro" id="IPR013324">
    <property type="entry name" value="RNA_pol_sigma_r3/r4-like"/>
</dbReference>
<dbReference type="NCBIfam" id="NF005143">
    <property type="entry name" value="PRK06596.1"/>
    <property type="match status" value="1"/>
</dbReference>
<evidence type="ECO:0000313" key="8">
    <source>
        <dbReference type="Proteomes" id="UP001597263"/>
    </source>
</evidence>
<comment type="caution">
    <text evidence="7">The sequence shown here is derived from an EMBL/GenBank/DDBJ whole genome shotgun (WGS) entry which is preliminary data.</text>
</comment>
<keyword evidence="2" id="KW-0805">Transcription regulation</keyword>
<dbReference type="InterPro" id="IPR007627">
    <property type="entry name" value="RNA_pol_sigma70_r2"/>
</dbReference>
<evidence type="ECO:0000259" key="6">
    <source>
        <dbReference type="PROSITE" id="PS00715"/>
    </source>
</evidence>
<name>A0ABW3UZJ9_9HYPH</name>
<comment type="similarity">
    <text evidence="1">Belongs to the sigma-70 factor family.</text>
</comment>
<dbReference type="NCBIfam" id="NF005693">
    <property type="entry name" value="PRK07500.1"/>
    <property type="match status" value="1"/>
</dbReference>
<dbReference type="PROSITE" id="PS00715">
    <property type="entry name" value="SIGMA70_1"/>
    <property type="match status" value="1"/>
</dbReference>
<proteinExistence type="inferred from homology"/>
<keyword evidence="7" id="KW-0548">Nucleotidyltransferase</keyword>
<keyword evidence="5" id="KW-0804">Transcription</keyword>
<accession>A0ABW3UZJ9</accession>
<dbReference type="InterPro" id="IPR007630">
    <property type="entry name" value="RNA_pol_sigma70_r4"/>
</dbReference>
<dbReference type="EC" id="2.7.7.6" evidence="7"/>
<sequence length="302" mass="34098">MKPVASSALSEVTTRTAAFVSSGNLIRSAMSAPYLEREQEQALVLRWKEQGDQVALDAITSAHMRLVISTAARFRKFDLPIADLIQEGTVGLMEAAFRFEPEREVRFSTYAIWWIRAAIQDYILRNWSIVRGGTSSTQKALFFNLRRLRAKLAQSNESISKRELYSRISEQLGVSEKDVELMDSRLSGPDSSLSMTVSPDDSSSAEKIDFLVDDHPLQDEVVGNMIDSERRVSWLKQALSVLNERELHIIRERRLNDDAVTLEMLGDRLGISKERVRQIESRALEKLRAALLSQNGVAAYHA</sequence>
<dbReference type="EMBL" id="JBHTMA010000002">
    <property type="protein sequence ID" value="MFD1225741.1"/>
    <property type="molecule type" value="Genomic_DNA"/>
</dbReference>
<organism evidence="7 8">
    <name type="scientific">Pseudochrobactrum kiredjianiae</name>
    <dbReference type="NCBI Taxonomy" id="386305"/>
    <lineage>
        <taxon>Bacteria</taxon>
        <taxon>Pseudomonadati</taxon>
        <taxon>Pseudomonadota</taxon>
        <taxon>Alphaproteobacteria</taxon>
        <taxon>Hyphomicrobiales</taxon>
        <taxon>Brucellaceae</taxon>
        <taxon>Pseudochrobactrum</taxon>
    </lineage>
</organism>
<keyword evidence="7" id="KW-0808">Transferase</keyword>
<dbReference type="InterPro" id="IPR000943">
    <property type="entry name" value="RNA_pol_sigma70"/>
</dbReference>
<dbReference type="Gene3D" id="1.20.140.160">
    <property type="match status" value="1"/>
</dbReference>
<keyword evidence="4" id="KW-0238">DNA-binding</keyword>
<dbReference type="PRINTS" id="PR00046">
    <property type="entry name" value="SIGMA70FCT"/>
</dbReference>
<dbReference type="Proteomes" id="UP001597263">
    <property type="component" value="Unassembled WGS sequence"/>
</dbReference>
<evidence type="ECO:0000256" key="1">
    <source>
        <dbReference type="ARBA" id="ARBA00007788"/>
    </source>
</evidence>